<dbReference type="AlphaFoldDB" id="A0A6A6CZS7"/>
<dbReference type="GeneID" id="54564899"/>
<keyword evidence="1" id="KW-0732">Signal</keyword>
<feature type="chain" id="PRO_5025572613" evidence="1">
    <location>
        <begin position="25"/>
        <end position="115"/>
    </location>
</feature>
<evidence type="ECO:0000313" key="2">
    <source>
        <dbReference type="EMBL" id="KAF2171319.1"/>
    </source>
</evidence>
<keyword evidence="3" id="KW-1185">Reference proteome</keyword>
<name>A0A6A6CZS7_ZASCE</name>
<feature type="signal peptide" evidence="1">
    <location>
        <begin position="1"/>
        <end position="24"/>
    </location>
</feature>
<gene>
    <name evidence="2" type="ORF">M409DRAFT_50776</name>
</gene>
<accession>A0A6A6CZS7</accession>
<protein>
    <submittedName>
        <fullName evidence="2">Uncharacterized protein</fullName>
    </submittedName>
</protein>
<organism evidence="2 3">
    <name type="scientific">Zasmidium cellare ATCC 36951</name>
    <dbReference type="NCBI Taxonomy" id="1080233"/>
    <lineage>
        <taxon>Eukaryota</taxon>
        <taxon>Fungi</taxon>
        <taxon>Dikarya</taxon>
        <taxon>Ascomycota</taxon>
        <taxon>Pezizomycotina</taxon>
        <taxon>Dothideomycetes</taxon>
        <taxon>Dothideomycetidae</taxon>
        <taxon>Mycosphaerellales</taxon>
        <taxon>Mycosphaerellaceae</taxon>
        <taxon>Zasmidium</taxon>
    </lineage>
</organism>
<evidence type="ECO:0000313" key="3">
    <source>
        <dbReference type="Proteomes" id="UP000799537"/>
    </source>
</evidence>
<reference evidence="2" key="1">
    <citation type="journal article" date="2020" name="Stud. Mycol.">
        <title>101 Dothideomycetes genomes: a test case for predicting lifestyles and emergence of pathogens.</title>
        <authorList>
            <person name="Haridas S."/>
            <person name="Albert R."/>
            <person name="Binder M."/>
            <person name="Bloem J."/>
            <person name="Labutti K."/>
            <person name="Salamov A."/>
            <person name="Andreopoulos B."/>
            <person name="Baker S."/>
            <person name="Barry K."/>
            <person name="Bills G."/>
            <person name="Bluhm B."/>
            <person name="Cannon C."/>
            <person name="Castanera R."/>
            <person name="Culley D."/>
            <person name="Daum C."/>
            <person name="Ezra D."/>
            <person name="Gonzalez J."/>
            <person name="Henrissat B."/>
            <person name="Kuo A."/>
            <person name="Liang C."/>
            <person name="Lipzen A."/>
            <person name="Lutzoni F."/>
            <person name="Magnuson J."/>
            <person name="Mondo S."/>
            <person name="Nolan M."/>
            <person name="Ohm R."/>
            <person name="Pangilinan J."/>
            <person name="Park H.-J."/>
            <person name="Ramirez L."/>
            <person name="Alfaro M."/>
            <person name="Sun H."/>
            <person name="Tritt A."/>
            <person name="Yoshinaga Y."/>
            <person name="Zwiers L.-H."/>
            <person name="Turgeon B."/>
            <person name="Goodwin S."/>
            <person name="Spatafora J."/>
            <person name="Crous P."/>
            <person name="Grigoriev I."/>
        </authorList>
    </citation>
    <scope>NUCLEOTIDE SEQUENCE</scope>
    <source>
        <strain evidence="2">ATCC 36951</strain>
    </source>
</reference>
<proteinExistence type="predicted"/>
<dbReference type="EMBL" id="ML993583">
    <property type="protein sequence ID" value="KAF2171319.1"/>
    <property type="molecule type" value="Genomic_DNA"/>
</dbReference>
<dbReference type="Proteomes" id="UP000799537">
    <property type="component" value="Unassembled WGS sequence"/>
</dbReference>
<dbReference type="RefSeq" id="XP_033672208.1">
    <property type="nucleotide sequence ID" value="XM_033811627.1"/>
</dbReference>
<evidence type="ECO:0000256" key="1">
    <source>
        <dbReference type="SAM" id="SignalP"/>
    </source>
</evidence>
<sequence>MNSICHCLKRALAIFVVFFVVSYAQQYVTVPASRRHYGRDGPWYAVTVNYGGYPEREPDASQWQSFDLFPGGHFYSSIISPQGCVGNSTRLCGLSGTNFNRRKTDDRRFHDLSLA</sequence>